<dbReference type="EMBL" id="FXBL01000004">
    <property type="protein sequence ID" value="SMH27723.1"/>
    <property type="molecule type" value="Genomic_DNA"/>
</dbReference>
<dbReference type="Pfam" id="PF13561">
    <property type="entry name" value="adh_short_C2"/>
    <property type="match status" value="1"/>
</dbReference>
<protein>
    <submittedName>
        <fullName evidence="3">3-oxoacyl-[acyl-carrier protein] reductase</fullName>
    </submittedName>
</protein>
<evidence type="ECO:0000313" key="3">
    <source>
        <dbReference type="EMBL" id="SMH27723.1"/>
    </source>
</evidence>
<dbReference type="PANTHER" id="PTHR42760">
    <property type="entry name" value="SHORT-CHAIN DEHYDROGENASES/REDUCTASES FAMILY MEMBER"/>
    <property type="match status" value="1"/>
</dbReference>
<evidence type="ECO:0000313" key="4">
    <source>
        <dbReference type="Proteomes" id="UP000193083"/>
    </source>
</evidence>
<dbReference type="PRINTS" id="PR00080">
    <property type="entry name" value="SDRFAMILY"/>
</dbReference>
<dbReference type="FunFam" id="3.40.50.720:FF:000173">
    <property type="entry name" value="3-oxoacyl-[acyl-carrier protein] reductase"/>
    <property type="match status" value="1"/>
</dbReference>
<keyword evidence="4" id="KW-1185">Reference proteome</keyword>
<dbReference type="PANTHER" id="PTHR42760:SF115">
    <property type="entry name" value="3-OXOACYL-[ACYL-CARRIER-PROTEIN] REDUCTASE FABG"/>
    <property type="match status" value="1"/>
</dbReference>
<dbReference type="Gene3D" id="3.40.50.720">
    <property type="entry name" value="NAD(P)-binding Rossmann-like Domain"/>
    <property type="match status" value="1"/>
</dbReference>
<dbReference type="PRINTS" id="PR00081">
    <property type="entry name" value="GDHRDH"/>
</dbReference>
<proteinExistence type="inferred from homology"/>
<reference evidence="3 4" key="1">
    <citation type="submission" date="2017-04" db="EMBL/GenBank/DDBJ databases">
        <authorList>
            <person name="Afonso C.L."/>
            <person name="Miller P.J."/>
            <person name="Scott M.A."/>
            <person name="Spackman E."/>
            <person name="Goraichik I."/>
            <person name="Dimitrov K.M."/>
            <person name="Suarez D.L."/>
            <person name="Swayne D.E."/>
        </authorList>
    </citation>
    <scope>NUCLEOTIDE SEQUENCE [LARGE SCALE GENOMIC DNA]</scope>
    <source>
        <strain evidence="3 4">B5P</strain>
    </source>
</reference>
<evidence type="ECO:0000256" key="1">
    <source>
        <dbReference type="ARBA" id="ARBA00006484"/>
    </source>
</evidence>
<gene>
    <name evidence="3" type="ORF">SAMN02982922_0616</name>
</gene>
<organism evidence="3 4">
    <name type="scientific">Mesorhizobium australicum</name>
    <dbReference type="NCBI Taxonomy" id="536018"/>
    <lineage>
        <taxon>Bacteria</taxon>
        <taxon>Pseudomonadati</taxon>
        <taxon>Pseudomonadota</taxon>
        <taxon>Alphaproteobacteria</taxon>
        <taxon>Hyphomicrobiales</taxon>
        <taxon>Phyllobacteriaceae</taxon>
        <taxon>Mesorhizobium</taxon>
    </lineage>
</organism>
<dbReference type="RefSeq" id="WP_176247410.1">
    <property type="nucleotide sequence ID" value="NZ_FXBL01000004.1"/>
</dbReference>
<name>A0A1X7MUV3_9HYPH</name>
<evidence type="ECO:0000256" key="2">
    <source>
        <dbReference type="ARBA" id="ARBA00023002"/>
    </source>
</evidence>
<dbReference type="AlphaFoldDB" id="A0A1X7MUV3"/>
<dbReference type="InterPro" id="IPR036291">
    <property type="entry name" value="NAD(P)-bd_dom_sf"/>
</dbReference>
<dbReference type="InterPro" id="IPR002347">
    <property type="entry name" value="SDR_fam"/>
</dbReference>
<dbReference type="GO" id="GO:0016616">
    <property type="term" value="F:oxidoreductase activity, acting on the CH-OH group of donors, NAD or NADP as acceptor"/>
    <property type="evidence" value="ECO:0007669"/>
    <property type="project" value="TreeGrafter"/>
</dbReference>
<dbReference type="InterPro" id="IPR020904">
    <property type="entry name" value="Sc_DH/Rdtase_CS"/>
</dbReference>
<comment type="similarity">
    <text evidence="1">Belongs to the short-chain dehydrogenases/reductases (SDR) family.</text>
</comment>
<accession>A0A1X7MUV3</accession>
<dbReference type="PROSITE" id="PS00061">
    <property type="entry name" value="ADH_SHORT"/>
    <property type="match status" value="1"/>
</dbReference>
<sequence>MNKRVCIVGATGGIGTAISKRFAVGNRVICMDLPSPALDKLAFETGAVAQQINVRSPESVALAFQAARDSITQIDILVLCFGIVDNTKMSALTLDRWQNIINVNLTGCFLCLREALEWLSDGARIVLLGSLAARTGGVLTGPAYAASKGAVESLTKSLAIELAPRGITVNCVAPGAVETDMIRSHSPDRRAAMVSSTPLGRMADPSEIADAVLYFASDGAGFTTGVTLQVNGGIRMD</sequence>
<keyword evidence="2" id="KW-0560">Oxidoreductase</keyword>
<dbReference type="SUPFAM" id="SSF51735">
    <property type="entry name" value="NAD(P)-binding Rossmann-fold domains"/>
    <property type="match status" value="1"/>
</dbReference>
<dbReference type="Proteomes" id="UP000193083">
    <property type="component" value="Unassembled WGS sequence"/>
</dbReference>